<accession>A0ABR2R4T8</accession>
<dbReference type="Proteomes" id="UP001396334">
    <property type="component" value="Unassembled WGS sequence"/>
</dbReference>
<evidence type="ECO:0000256" key="2">
    <source>
        <dbReference type="SAM" id="SignalP"/>
    </source>
</evidence>
<evidence type="ECO:0000313" key="3">
    <source>
        <dbReference type="EMBL" id="KAK9007948.1"/>
    </source>
</evidence>
<keyword evidence="1" id="KW-1133">Transmembrane helix</keyword>
<keyword evidence="4" id="KW-1185">Reference proteome</keyword>
<evidence type="ECO:0000256" key="1">
    <source>
        <dbReference type="SAM" id="Phobius"/>
    </source>
</evidence>
<proteinExistence type="predicted"/>
<sequence>MAVAKLLLLSLVLAEVFLLSLLHVAVAAPPVIPREAEEPAATPSNEAEPPEIRRLGKHHVLDSSVAGGDVIVGGLATAVLVVVFAYIRVTRKNKGVQVEQH</sequence>
<dbReference type="PANTHER" id="PTHR34558:SF4">
    <property type="entry name" value="TRANSMEMBRANE PROTEIN"/>
    <property type="match status" value="1"/>
</dbReference>
<comment type="caution">
    <text evidence="3">The sequence shown here is derived from an EMBL/GenBank/DDBJ whole genome shotgun (WGS) entry which is preliminary data.</text>
</comment>
<evidence type="ECO:0000313" key="4">
    <source>
        <dbReference type="Proteomes" id="UP001396334"/>
    </source>
</evidence>
<name>A0ABR2R4T8_9ROSI</name>
<gene>
    <name evidence="3" type="ORF">V6N11_074857</name>
</gene>
<feature type="transmembrane region" description="Helical" evidence="1">
    <location>
        <begin position="70"/>
        <end position="87"/>
    </location>
</feature>
<keyword evidence="2" id="KW-0732">Signal</keyword>
<dbReference type="EMBL" id="JBBPBN010000026">
    <property type="protein sequence ID" value="KAK9007948.1"/>
    <property type="molecule type" value="Genomic_DNA"/>
</dbReference>
<reference evidence="3 4" key="1">
    <citation type="journal article" date="2024" name="G3 (Bethesda)">
        <title>Genome assembly of Hibiscus sabdariffa L. provides insights into metabolisms of medicinal natural products.</title>
        <authorList>
            <person name="Kim T."/>
        </authorList>
    </citation>
    <scope>NUCLEOTIDE SEQUENCE [LARGE SCALE GENOMIC DNA]</scope>
    <source>
        <strain evidence="3">TK-2024</strain>
        <tissue evidence="3">Old leaves</tissue>
    </source>
</reference>
<keyword evidence="1" id="KW-0472">Membrane</keyword>
<feature type="signal peptide" evidence="2">
    <location>
        <begin position="1"/>
        <end position="27"/>
    </location>
</feature>
<dbReference type="PANTHER" id="PTHR34558">
    <property type="entry name" value="EXPRESSED PROTEIN"/>
    <property type="match status" value="1"/>
</dbReference>
<protein>
    <submittedName>
        <fullName evidence="3">Uncharacterized protein</fullName>
    </submittedName>
</protein>
<organism evidence="3 4">
    <name type="scientific">Hibiscus sabdariffa</name>
    <name type="common">roselle</name>
    <dbReference type="NCBI Taxonomy" id="183260"/>
    <lineage>
        <taxon>Eukaryota</taxon>
        <taxon>Viridiplantae</taxon>
        <taxon>Streptophyta</taxon>
        <taxon>Embryophyta</taxon>
        <taxon>Tracheophyta</taxon>
        <taxon>Spermatophyta</taxon>
        <taxon>Magnoliopsida</taxon>
        <taxon>eudicotyledons</taxon>
        <taxon>Gunneridae</taxon>
        <taxon>Pentapetalae</taxon>
        <taxon>rosids</taxon>
        <taxon>malvids</taxon>
        <taxon>Malvales</taxon>
        <taxon>Malvaceae</taxon>
        <taxon>Malvoideae</taxon>
        <taxon>Hibiscus</taxon>
    </lineage>
</organism>
<keyword evidence="1" id="KW-0812">Transmembrane</keyword>
<feature type="chain" id="PRO_5047443193" evidence="2">
    <location>
        <begin position="28"/>
        <end position="101"/>
    </location>
</feature>